<evidence type="ECO:0000313" key="1">
    <source>
        <dbReference type="EMBL" id="MFC4428327.1"/>
    </source>
</evidence>
<evidence type="ECO:0000313" key="2">
    <source>
        <dbReference type="Proteomes" id="UP001595965"/>
    </source>
</evidence>
<sequence length="405" mass="43035">MSVLPVPATAAGHLDWVALAASLPSPPADGPRLPVPDGWVQIPLAGAEQTLFLAEGARYEGIMPQVSLRHVRSTALGDLLTGDVAARWLPLGIEPWTAGAWRGVHVSWSLSRYASTVIRRQWMLDDRQGGLWEVVAETNAYLSHHLSAVLDGMVAGILPAPAAESGLTADLAWSVAAAEEARGRLPAPAADGLVQASAHRGEDRDRIVSGFGADEPAWIIEAGRDHAATVRPRLIGRVWTHGAEALVESSAAGPETAGPETVGLGRYTRDDAADMMLRLVGHRPEGPADVPARLLPAEEFSARLHDPTIPLPTEVPSNAEISQAMDPQDIYRWWTADWSWWSVRRNQDGLRVLTVEGFGHYLWDGAGGVPGADGSMVRVRPVDGLTLFGALTALVGPAGASSDAS</sequence>
<gene>
    <name evidence="1" type="ORF">ACFO0K_01375</name>
</gene>
<organism evidence="1 2">
    <name type="scientific">Citricoccus alkalitolerans</name>
    <dbReference type="NCBI Taxonomy" id="246603"/>
    <lineage>
        <taxon>Bacteria</taxon>
        <taxon>Bacillati</taxon>
        <taxon>Actinomycetota</taxon>
        <taxon>Actinomycetes</taxon>
        <taxon>Micrococcales</taxon>
        <taxon>Micrococcaceae</taxon>
        <taxon>Citricoccus</taxon>
    </lineage>
</organism>
<comment type="caution">
    <text evidence="1">The sequence shown here is derived from an EMBL/GenBank/DDBJ whole genome shotgun (WGS) entry which is preliminary data.</text>
</comment>
<dbReference type="Proteomes" id="UP001595965">
    <property type="component" value="Unassembled WGS sequence"/>
</dbReference>
<name>A0ABV8XUQ3_9MICC</name>
<proteinExistence type="predicted"/>
<keyword evidence="2" id="KW-1185">Reference proteome</keyword>
<protein>
    <submittedName>
        <fullName evidence="1">Uncharacterized protein</fullName>
    </submittedName>
</protein>
<reference evidence="2" key="1">
    <citation type="journal article" date="2019" name="Int. J. Syst. Evol. Microbiol.">
        <title>The Global Catalogue of Microorganisms (GCM) 10K type strain sequencing project: providing services to taxonomists for standard genome sequencing and annotation.</title>
        <authorList>
            <consortium name="The Broad Institute Genomics Platform"/>
            <consortium name="The Broad Institute Genome Sequencing Center for Infectious Disease"/>
            <person name="Wu L."/>
            <person name="Ma J."/>
        </authorList>
    </citation>
    <scope>NUCLEOTIDE SEQUENCE [LARGE SCALE GENOMIC DNA]</scope>
    <source>
        <strain evidence="2">CGMCC 1.12125</strain>
    </source>
</reference>
<dbReference type="EMBL" id="JBHSEN010000001">
    <property type="protein sequence ID" value="MFC4428327.1"/>
    <property type="molecule type" value="Genomic_DNA"/>
</dbReference>
<dbReference type="RefSeq" id="WP_344230288.1">
    <property type="nucleotide sequence ID" value="NZ_BAAALH010000002.1"/>
</dbReference>
<accession>A0ABV8XUQ3</accession>